<keyword evidence="4" id="KW-1185">Reference proteome</keyword>
<reference evidence="3 4" key="1">
    <citation type="submission" date="2018-11" db="EMBL/GenBank/DDBJ databases">
        <title>Genome sequence of Apiotrichum porosum DSM 27194.</title>
        <authorList>
            <person name="Aliyu H."/>
            <person name="Gorte O."/>
            <person name="Ochsenreither K."/>
        </authorList>
    </citation>
    <scope>NUCLEOTIDE SEQUENCE [LARGE SCALE GENOMIC DNA]</scope>
    <source>
        <strain evidence="3 4">DSM 27194</strain>
    </source>
</reference>
<feature type="compositionally biased region" description="Polar residues" evidence="2">
    <location>
        <begin position="119"/>
        <end position="132"/>
    </location>
</feature>
<feature type="compositionally biased region" description="Gly residues" evidence="2">
    <location>
        <begin position="39"/>
        <end position="49"/>
    </location>
</feature>
<dbReference type="Proteomes" id="UP000279236">
    <property type="component" value="Unassembled WGS sequence"/>
</dbReference>
<proteinExistence type="predicted"/>
<sequence>MAFSSLADELDLDGFGASSLSPFSPGPSSMSLGMDLGSSMGGSLGGGMGLSLADELDGPGPDDMDDMGVGFGGAGGDGLGSLALELELELDPMPNGNGHAHPDSFDALGLGTPRRGPHSSRSTPLRSVSRRSLASDPDPGEDDDGDGADLVVLRETMEGSARLVDLLRGLDRPVLPTTSPVQATSGSLLDSPPPLLEDRLHLHLQRLTDSERARDEQTREAAALVREIEGLRGEALDGDIDWTWMEVLAPVSKLLPSAPGWTGEASGVSDHHDGNESDHSDEYEFHPMSNGHADTQATPRAARRSRKPTFETSPSPSPFSPLTPTTPFSPLSPTTPTLPATTTTTLPRLAHALAGDTLSLSSTLGALHESTQLTLALSSGAQRSARGVRAAVTSAREREVTEEHCRKAVDGWEARVAVGDVPDAKAICEALVRGFQERLDEYEVKMREVRERMRAVGRVAPWDVDEDGRA</sequence>
<comment type="caution">
    <text evidence="3">The sequence shown here is derived from an EMBL/GenBank/DDBJ whole genome shotgun (WGS) entry which is preliminary data.</text>
</comment>
<dbReference type="GeneID" id="39589253"/>
<feature type="compositionally biased region" description="Acidic residues" evidence="2">
    <location>
        <begin position="54"/>
        <end position="66"/>
    </location>
</feature>
<feature type="region of interest" description="Disordered" evidence="2">
    <location>
        <begin position="260"/>
        <end position="342"/>
    </location>
</feature>
<gene>
    <name evidence="3" type="ORF">EHS24_004710</name>
</gene>
<feature type="compositionally biased region" description="Acidic residues" evidence="2">
    <location>
        <begin position="138"/>
        <end position="147"/>
    </location>
</feature>
<feature type="region of interest" description="Disordered" evidence="2">
    <location>
        <begin position="91"/>
        <end position="147"/>
    </location>
</feature>
<evidence type="ECO:0000313" key="4">
    <source>
        <dbReference type="Proteomes" id="UP000279236"/>
    </source>
</evidence>
<feature type="region of interest" description="Disordered" evidence="2">
    <location>
        <begin position="14"/>
        <end position="72"/>
    </location>
</feature>
<feature type="compositionally biased region" description="Low complexity" evidence="2">
    <location>
        <begin position="14"/>
        <end position="38"/>
    </location>
</feature>
<dbReference type="RefSeq" id="XP_028479239.1">
    <property type="nucleotide sequence ID" value="XM_028620267.1"/>
</dbReference>
<protein>
    <submittedName>
        <fullName evidence="3">Uncharacterized protein</fullName>
    </submittedName>
</protein>
<evidence type="ECO:0000313" key="3">
    <source>
        <dbReference type="EMBL" id="RSH86454.1"/>
    </source>
</evidence>
<keyword evidence="1" id="KW-0175">Coiled coil</keyword>
<name>A0A427Y5W8_9TREE</name>
<evidence type="ECO:0000256" key="2">
    <source>
        <dbReference type="SAM" id="MobiDB-lite"/>
    </source>
</evidence>
<feature type="compositionally biased region" description="Basic and acidic residues" evidence="2">
    <location>
        <begin position="269"/>
        <end position="285"/>
    </location>
</feature>
<dbReference type="EMBL" id="RSCE01000002">
    <property type="protein sequence ID" value="RSH86454.1"/>
    <property type="molecule type" value="Genomic_DNA"/>
</dbReference>
<dbReference type="AlphaFoldDB" id="A0A427Y5W8"/>
<evidence type="ECO:0000256" key="1">
    <source>
        <dbReference type="SAM" id="Coils"/>
    </source>
</evidence>
<organism evidence="3 4">
    <name type="scientific">Apiotrichum porosum</name>
    <dbReference type="NCBI Taxonomy" id="105984"/>
    <lineage>
        <taxon>Eukaryota</taxon>
        <taxon>Fungi</taxon>
        <taxon>Dikarya</taxon>
        <taxon>Basidiomycota</taxon>
        <taxon>Agaricomycotina</taxon>
        <taxon>Tremellomycetes</taxon>
        <taxon>Trichosporonales</taxon>
        <taxon>Trichosporonaceae</taxon>
        <taxon>Apiotrichum</taxon>
    </lineage>
</organism>
<accession>A0A427Y5W8</accession>
<feature type="compositionally biased region" description="Low complexity" evidence="2">
    <location>
        <begin position="322"/>
        <end position="342"/>
    </location>
</feature>
<feature type="coiled-coil region" evidence="1">
    <location>
        <begin position="207"/>
        <end position="234"/>
    </location>
</feature>